<evidence type="ECO:0000313" key="2">
    <source>
        <dbReference type="Proteomes" id="UP000287166"/>
    </source>
</evidence>
<dbReference type="GeneID" id="38786235"/>
<accession>A0A401H4F9</accession>
<reference evidence="1 2" key="1">
    <citation type="journal article" date="2018" name="Sci. Rep.">
        <title>Genome sequence of the cauliflower mushroom Sparassis crispa (Hanabiratake) and its association with beneficial usage.</title>
        <authorList>
            <person name="Kiyama R."/>
            <person name="Furutani Y."/>
            <person name="Kawaguchi K."/>
            <person name="Nakanishi T."/>
        </authorList>
    </citation>
    <scope>NUCLEOTIDE SEQUENCE [LARGE SCALE GENOMIC DNA]</scope>
</reference>
<comment type="caution">
    <text evidence="1">The sequence shown here is derived from an EMBL/GenBank/DDBJ whole genome shotgun (WGS) entry which is preliminary data.</text>
</comment>
<dbReference type="STRING" id="139825.A0A401H4F9"/>
<dbReference type="AlphaFoldDB" id="A0A401H4F9"/>
<dbReference type="Proteomes" id="UP000287166">
    <property type="component" value="Unassembled WGS sequence"/>
</dbReference>
<dbReference type="RefSeq" id="XP_027620231.1">
    <property type="nucleotide sequence ID" value="XM_027764430.1"/>
</dbReference>
<dbReference type="EMBL" id="BFAD01000015">
    <property type="protein sequence ID" value="GBE89318.1"/>
    <property type="molecule type" value="Genomic_DNA"/>
</dbReference>
<evidence type="ECO:0000313" key="1">
    <source>
        <dbReference type="EMBL" id="GBE89318.1"/>
    </source>
</evidence>
<gene>
    <name evidence="1" type="ORF">SCP_1503260</name>
</gene>
<organism evidence="1 2">
    <name type="scientific">Sparassis crispa</name>
    <dbReference type="NCBI Taxonomy" id="139825"/>
    <lineage>
        <taxon>Eukaryota</taxon>
        <taxon>Fungi</taxon>
        <taxon>Dikarya</taxon>
        <taxon>Basidiomycota</taxon>
        <taxon>Agaricomycotina</taxon>
        <taxon>Agaricomycetes</taxon>
        <taxon>Polyporales</taxon>
        <taxon>Sparassidaceae</taxon>
        <taxon>Sparassis</taxon>
    </lineage>
</organism>
<protein>
    <submittedName>
        <fullName evidence="1">Uncharacterized protein</fullName>
    </submittedName>
</protein>
<dbReference type="InParanoid" id="A0A401H4F9"/>
<name>A0A401H4F9_9APHY</name>
<dbReference type="InterPro" id="IPR041078">
    <property type="entry name" value="Plavaka"/>
</dbReference>
<sequence>MSQPDIDYLMELWGLSLMKHGSLGPFDSYDHMYAVIDEIGEGSAPWKCFVSQGEENLPPNAPNWRREEYQIWYRDPQTVIANMLDNPDFTGEFDAAPYIHLDPSDKRRWGDFMSGNYPWRHSKTQIFEEDPSTEGAMYVPIILGSDKTTVSVATGNVEYHPLYMSIGNIHSSVRRAHRNGVVPIGFLAIPKSDRKYDKDPAFRAFKRKLYHQSIASILSTLTSGMCTPEVRRCPDGHFRRVVYDLVAFIADYPEQVLLTGIVQGWCARCTAFASDLDGSEASGRRSKDLTSDLIQEFQGQGTLLWDNYGIDDEIIINIHEMISSDLLHQIIKGSFKDHLVTWVGEYLVTEHAEKRANEIMDDIDRRIAAAPPFPGLRRFPHGRCFKQWTGDDSKALMKVYLPAIAEYVPAEMVRALSAFLDFCYLMRRTDFDEETLAAVQNSIQRFHCHREMVCEKTSLCLDNTLSYTTQTIYENLEHQMPWRRSSRYNALSQMLLTNQHLDKLAALRTHFVERGILAPARLPPPTPFDNDEEEAGPINDDRVLAEVILARTRERSYPRYLDELAADISQPQLPVLTRRFLYDQIHRHDPDAISSNVVELDDCPIVINKISVFHSAVAIFYAPSDIFGIHGMRLSYTGIRPDDNVPPWMEEEYEVWFHCPHEVVRNQLANPDFAMEMDYAPKCFFDKDNQHEYKDFMSGNWVWNQADLIAENPSTHGAMFCPIILGSDKTTVLVATGQNEYYPLYLSNGLVFNSMRRAQCNAVSVVAFLTISKTDRQYQDDPKFRKFRHQLFHSSLNQILQSLLPEMTSPEVTRCANGHYRRIVYGLGPYIANYSEQVLLACVVQEWCPRCTSHSENLDADAPRRSHTHTSALLDVFDLKTLWDDYGVVGDLVQVFCTFKDHLVTWVEEYLIIVHGKASAASIMADIDHRIAAVPSFPALRWFPQG</sequence>
<dbReference type="OrthoDB" id="3199698at2759"/>
<keyword evidence="2" id="KW-1185">Reference proteome</keyword>
<dbReference type="Pfam" id="PF18759">
    <property type="entry name" value="Plavaka"/>
    <property type="match status" value="2"/>
</dbReference>
<proteinExistence type="predicted"/>